<keyword evidence="4 6" id="KW-1133">Transmembrane helix</keyword>
<evidence type="ECO:0000256" key="1">
    <source>
        <dbReference type="ARBA" id="ARBA00004141"/>
    </source>
</evidence>
<dbReference type="Pfam" id="PF04138">
    <property type="entry name" value="GtrA_DPMS_TM"/>
    <property type="match status" value="1"/>
</dbReference>
<protein>
    <recommendedName>
        <fullName evidence="7">GtrA/DPMS transmembrane domain-containing protein</fullName>
    </recommendedName>
</protein>
<feature type="transmembrane region" description="Helical" evidence="6">
    <location>
        <begin position="46"/>
        <end position="71"/>
    </location>
</feature>
<dbReference type="InterPro" id="IPR007267">
    <property type="entry name" value="GtrA_DPMS_TM"/>
</dbReference>
<dbReference type="InterPro" id="IPR051401">
    <property type="entry name" value="GtrA_CellWall_Glycosyl"/>
</dbReference>
<comment type="similarity">
    <text evidence="2">Belongs to the GtrA family.</text>
</comment>
<dbReference type="AlphaFoldDB" id="A0A645CF47"/>
<keyword evidence="5 6" id="KW-0472">Membrane</keyword>
<feature type="transmembrane region" description="Helical" evidence="6">
    <location>
        <begin position="110"/>
        <end position="129"/>
    </location>
</feature>
<name>A0A645CF47_9ZZZZ</name>
<evidence type="ECO:0000313" key="8">
    <source>
        <dbReference type="EMBL" id="MPM75551.1"/>
    </source>
</evidence>
<dbReference type="GO" id="GO:0000271">
    <property type="term" value="P:polysaccharide biosynthetic process"/>
    <property type="evidence" value="ECO:0007669"/>
    <property type="project" value="InterPro"/>
</dbReference>
<evidence type="ECO:0000256" key="6">
    <source>
        <dbReference type="SAM" id="Phobius"/>
    </source>
</evidence>
<gene>
    <name evidence="8" type="ORF">SDC9_122545</name>
</gene>
<evidence type="ECO:0000256" key="2">
    <source>
        <dbReference type="ARBA" id="ARBA00009399"/>
    </source>
</evidence>
<sequence>MRKKEHGKMNENERIPIQAIKYALAAFGGFVADYCVLLVLKEWVGLHYLLAVPLAFLAGIAVNYLIGIWIVFQRGRLSIGKELLLFVMISLLALAITEGSMYLLTDLLHVDYRISRLISGVLTYLFNFFSRRMLIYRANNRE</sequence>
<dbReference type="EMBL" id="VSSQ01026700">
    <property type="protein sequence ID" value="MPM75551.1"/>
    <property type="molecule type" value="Genomic_DNA"/>
</dbReference>
<dbReference type="GO" id="GO:0005886">
    <property type="term" value="C:plasma membrane"/>
    <property type="evidence" value="ECO:0007669"/>
    <property type="project" value="TreeGrafter"/>
</dbReference>
<evidence type="ECO:0000256" key="5">
    <source>
        <dbReference type="ARBA" id="ARBA00023136"/>
    </source>
</evidence>
<feature type="transmembrane region" description="Helical" evidence="6">
    <location>
        <begin position="20"/>
        <end position="40"/>
    </location>
</feature>
<organism evidence="8">
    <name type="scientific">bioreactor metagenome</name>
    <dbReference type="NCBI Taxonomy" id="1076179"/>
    <lineage>
        <taxon>unclassified sequences</taxon>
        <taxon>metagenomes</taxon>
        <taxon>ecological metagenomes</taxon>
    </lineage>
</organism>
<dbReference type="PANTHER" id="PTHR38459">
    <property type="entry name" value="PROPHAGE BACTOPRENOL-LINKED GLUCOSE TRANSLOCASE HOMOLOG"/>
    <property type="match status" value="1"/>
</dbReference>
<feature type="transmembrane region" description="Helical" evidence="6">
    <location>
        <begin position="83"/>
        <end position="104"/>
    </location>
</feature>
<evidence type="ECO:0000256" key="4">
    <source>
        <dbReference type="ARBA" id="ARBA00022989"/>
    </source>
</evidence>
<reference evidence="8" key="1">
    <citation type="submission" date="2019-08" db="EMBL/GenBank/DDBJ databases">
        <authorList>
            <person name="Kucharzyk K."/>
            <person name="Murdoch R.W."/>
            <person name="Higgins S."/>
            <person name="Loffler F."/>
        </authorList>
    </citation>
    <scope>NUCLEOTIDE SEQUENCE</scope>
</reference>
<evidence type="ECO:0000259" key="7">
    <source>
        <dbReference type="Pfam" id="PF04138"/>
    </source>
</evidence>
<comment type="subcellular location">
    <subcellularLocation>
        <location evidence="1">Membrane</location>
        <topology evidence="1">Multi-pass membrane protein</topology>
    </subcellularLocation>
</comment>
<evidence type="ECO:0000256" key="3">
    <source>
        <dbReference type="ARBA" id="ARBA00022692"/>
    </source>
</evidence>
<dbReference type="PANTHER" id="PTHR38459:SF1">
    <property type="entry name" value="PROPHAGE BACTOPRENOL-LINKED GLUCOSE TRANSLOCASE HOMOLOG"/>
    <property type="match status" value="1"/>
</dbReference>
<feature type="domain" description="GtrA/DPMS transmembrane" evidence="7">
    <location>
        <begin position="21"/>
        <end position="135"/>
    </location>
</feature>
<accession>A0A645CF47</accession>
<proteinExistence type="inferred from homology"/>
<keyword evidence="3 6" id="KW-0812">Transmembrane</keyword>
<comment type="caution">
    <text evidence="8">The sequence shown here is derived from an EMBL/GenBank/DDBJ whole genome shotgun (WGS) entry which is preliminary data.</text>
</comment>